<evidence type="ECO:0000313" key="7">
    <source>
        <dbReference type="WBParaSite" id="PDA_v2.g11337.t1"/>
    </source>
</evidence>
<dbReference type="WBParaSite" id="PDA_v2.g11337.t1">
    <property type="protein sequence ID" value="PDA_v2.g11337.t1"/>
    <property type="gene ID" value="PDA_v2.g11337"/>
</dbReference>
<dbReference type="AlphaFoldDB" id="A0A914P818"/>
<feature type="domain" description="DNA endonuclease activator Ctp1 C-terminal" evidence="5">
    <location>
        <begin position="273"/>
        <end position="305"/>
    </location>
</feature>
<accession>A0A914P818</accession>
<evidence type="ECO:0000259" key="5">
    <source>
        <dbReference type="Pfam" id="PF08573"/>
    </source>
</evidence>
<feature type="region of interest" description="Disordered" evidence="4">
    <location>
        <begin position="1"/>
        <end position="31"/>
    </location>
</feature>
<keyword evidence="3" id="KW-0539">Nucleus</keyword>
<organism evidence="6 7">
    <name type="scientific">Panagrolaimus davidi</name>
    <dbReference type="NCBI Taxonomy" id="227884"/>
    <lineage>
        <taxon>Eukaryota</taxon>
        <taxon>Metazoa</taxon>
        <taxon>Ecdysozoa</taxon>
        <taxon>Nematoda</taxon>
        <taxon>Chromadorea</taxon>
        <taxon>Rhabditida</taxon>
        <taxon>Tylenchina</taxon>
        <taxon>Panagrolaimomorpha</taxon>
        <taxon>Panagrolaimoidea</taxon>
        <taxon>Panagrolaimidae</taxon>
        <taxon>Panagrolaimus</taxon>
    </lineage>
</organism>
<keyword evidence="2" id="KW-0227">DNA damage</keyword>
<feature type="compositionally biased region" description="Basic and acidic residues" evidence="4">
    <location>
        <begin position="13"/>
        <end position="28"/>
    </location>
</feature>
<dbReference type="Pfam" id="PF08573">
    <property type="entry name" value="SAE2"/>
    <property type="match status" value="1"/>
</dbReference>
<reference evidence="7" key="1">
    <citation type="submission" date="2022-11" db="UniProtKB">
        <authorList>
            <consortium name="WormBaseParasite"/>
        </authorList>
    </citation>
    <scope>IDENTIFICATION</scope>
</reference>
<feature type="compositionally biased region" description="Basic residues" evidence="4">
    <location>
        <begin position="105"/>
        <end position="117"/>
    </location>
</feature>
<evidence type="ECO:0000256" key="3">
    <source>
        <dbReference type="ARBA" id="ARBA00023242"/>
    </source>
</evidence>
<evidence type="ECO:0000256" key="4">
    <source>
        <dbReference type="SAM" id="MobiDB-lite"/>
    </source>
</evidence>
<feature type="region of interest" description="Disordered" evidence="4">
    <location>
        <begin position="48"/>
        <end position="208"/>
    </location>
</feature>
<feature type="compositionally biased region" description="Basic and acidic residues" evidence="4">
    <location>
        <begin position="153"/>
        <end position="164"/>
    </location>
</feature>
<name>A0A914P818_9BILA</name>
<comment type="subcellular location">
    <subcellularLocation>
        <location evidence="1">Nucleus</location>
    </subcellularLocation>
</comment>
<sequence length="326" mass="36922">MDIFPSSDTEDNTDVRKPNDSNLSKDFDISDDEVVDEDSDIEIIIPKKKSRKESKKENIIDESDSIETISPVKKESKPFFIPPNPNKPKQDLSPYLKKPTLSKDKKIRIATPVKKKSVKEEEKKTAKKNITKALLGTHAVNTDAKPKSGQTKIDSHFKKKDVIAERSATPPPLRPSVTSQEHRTPSPPQRRPGRSASPKFSPLPADIAEKLKAALESPGFQARKHTALTTVLERAKQQAALKPRCKFSRALMNGYECDCCKDHYDAMGLEGEERREYVNRVSKHRGFEQPPATPPHYWEIDIPSREEQIKRGYVTETDSPLFKKKK</sequence>
<keyword evidence="6" id="KW-1185">Reference proteome</keyword>
<dbReference type="GO" id="GO:0005634">
    <property type="term" value="C:nucleus"/>
    <property type="evidence" value="ECO:0007669"/>
    <property type="project" value="UniProtKB-SubCell"/>
</dbReference>
<evidence type="ECO:0000256" key="1">
    <source>
        <dbReference type="ARBA" id="ARBA00004123"/>
    </source>
</evidence>
<proteinExistence type="predicted"/>
<evidence type="ECO:0000313" key="6">
    <source>
        <dbReference type="Proteomes" id="UP000887578"/>
    </source>
</evidence>
<evidence type="ECO:0000256" key="2">
    <source>
        <dbReference type="ARBA" id="ARBA00022763"/>
    </source>
</evidence>
<dbReference type="GO" id="GO:0006281">
    <property type="term" value="P:DNA repair"/>
    <property type="evidence" value="ECO:0007669"/>
    <property type="project" value="InterPro"/>
</dbReference>
<dbReference type="Proteomes" id="UP000887578">
    <property type="component" value="Unplaced"/>
</dbReference>
<dbReference type="InterPro" id="IPR013882">
    <property type="entry name" value="Ctp1_C"/>
</dbReference>
<protein>
    <submittedName>
        <fullName evidence="7">DNA endonuclease activator Ctp1 C-terminal domain-containing protein</fullName>
    </submittedName>
</protein>